<dbReference type="AlphaFoldDB" id="A0A1A3P3B8"/>
<evidence type="ECO:0000313" key="2">
    <source>
        <dbReference type="EMBL" id="OBK28165.1"/>
    </source>
</evidence>
<evidence type="ECO:0000256" key="1">
    <source>
        <dbReference type="SAM" id="Phobius"/>
    </source>
</evidence>
<organism evidence="2 3">
    <name type="scientific">Mycobacterium asiaticum</name>
    <dbReference type="NCBI Taxonomy" id="1790"/>
    <lineage>
        <taxon>Bacteria</taxon>
        <taxon>Bacillati</taxon>
        <taxon>Actinomycetota</taxon>
        <taxon>Actinomycetes</taxon>
        <taxon>Mycobacteriales</taxon>
        <taxon>Mycobacteriaceae</taxon>
        <taxon>Mycobacterium</taxon>
    </lineage>
</organism>
<dbReference type="Proteomes" id="UP000093928">
    <property type="component" value="Unassembled WGS sequence"/>
</dbReference>
<keyword evidence="1" id="KW-0812">Transmembrane</keyword>
<feature type="transmembrane region" description="Helical" evidence="1">
    <location>
        <begin position="112"/>
        <end position="133"/>
    </location>
</feature>
<reference evidence="2 3" key="1">
    <citation type="submission" date="2016-06" db="EMBL/GenBank/DDBJ databases">
        <authorList>
            <person name="Kjaerup R.B."/>
            <person name="Dalgaard T.S."/>
            <person name="Juul-Madsen H.R."/>
        </authorList>
    </citation>
    <scope>NUCLEOTIDE SEQUENCE [LARGE SCALE GENOMIC DNA]</scope>
    <source>
        <strain evidence="2 3">1165133.8</strain>
    </source>
</reference>
<keyword evidence="1" id="KW-1133">Transmembrane helix</keyword>
<feature type="transmembrane region" description="Helical" evidence="1">
    <location>
        <begin position="139"/>
        <end position="160"/>
    </location>
</feature>
<keyword evidence="1" id="KW-0472">Membrane</keyword>
<name>A0A1A3P3B8_MYCAS</name>
<accession>A0A1A3P3B8</accession>
<sequence length="252" mass="26772">MPQRLLAFAIDFRSTGGFDIVSHSVPAISRAQAISNRQSAASRAFWLFMLTAFGAVTAAVGISFAVVDPSAAPAWIASLIGVGCAVAGFVGCRRVMPRVRYRITTVFSGLRLVAVLGCVVLAIWGLGAAHLISGRVAKSVIIAAVLGALVFHLSTSTLFMGDCNGLLFRKTLVHWDSVAQVVYTVGAGAGTVEIGARLRPGVNIKAMPVRDGQVLVDLPVRTVVSRSKFDVDRMRWVLNQSGRQDIALVQLP</sequence>
<comment type="caution">
    <text evidence="2">The sequence shown here is derived from an EMBL/GenBank/DDBJ whole genome shotgun (WGS) entry which is preliminary data.</text>
</comment>
<gene>
    <name evidence="2" type="ORF">A5634_21055</name>
</gene>
<proteinExistence type="predicted"/>
<feature type="transmembrane region" description="Helical" evidence="1">
    <location>
        <begin position="44"/>
        <end position="66"/>
    </location>
</feature>
<protein>
    <submittedName>
        <fullName evidence="2">Uncharacterized protein</fullName>
    </submittedName>
</protein>
<dbReference type="EMBL" id="LZLS01000084">
    <property type="protein sequence ID" value="OBK28165.1"/>
    <property type="molecule type" value="Genomic_DNA"/>
</dbReference>
<evidence type="ECO:0000313" key="3">
    <source>
        <dbReference type="Proteomes" id="UP000093928"/>
    </source>
</evidence>
<feature type="transmembrane region" description="Helical" evidence="1">
    <location>
        <begin position="72"/>
        <end position="92"/>
    </location>
</feature>